<dbReference type="Proteomes" id="UP001576780">
    <property type="component" value="Unassembled WGS sequence"/>
</dbReference>
<keyword evidence="1" id="KW-1133">Transmembrane helix</keyword>
<keyword evidence="3" id="KW-1185">Reference proteome</keyword>
<feature type="transmembrane region" description="Helical" evidence="1">
    <location>
        <begin position="12"/>
        <end position="37"/>
    </location>
</feature>
<keyword evidence="1" id="KW-0472">Membrane</keyword>
<reference evidence="2 3" key="1">
    <citation type="submission" date="2024-09" db="EMBL/GenBank/DDBJ databases">
        <title>Floridaenema gen nov. (Aerosakkonemataceae, Aerosakkonematales ord. nov., Cyanobacteria) from benthic tropical and subtropical fresh waters, with the description of four new species.</title>
        <authorList>
            <person name="Moretto J.A."/>
            <person name="Berthold D.E."/>
            <person name="Lefler F.W."/>
            <person name="Huang I.-S."/>
            <person name="Laughinghouse H. IV."/>
        </authorList>
    </citation>
    <scope>NUCLEOTIDE SEQUENCE [LARGE SCALE GENOMIC DNA]</scope>
    <source>
        <strain evidence="2 3">BLCC-F167</strain>
    </source>
</reference>
<comment type="caution">
    <text evidence="2">The sequence shown here is derived from an EMBL/GenBank/DDBJ whole genome shotgun (WGS) entry which is preliminary data.</text>
</comment>
<accession>A0ABV4WGM2</accession>
<sequence>MWWQQIWTKKKLTLVAIGAGLSCVFLFFLLLSLFVGAEKSNTTGWQNAAVAAPQELVRQAVEQNYLSAPEAATLDFNRVKVLPIKASKSKPLYIFDFNTPNLCGIGGCLYAVYTEDGTPILRLMLQNKLPKNVPLFSVSDKFNSGYPCLVISQLNPEKMNVRDPKIWLMKSLYCYSGSGFTLFNNSITEIAAGR</sequence>
<proteinExistence type="predicted"/>
<keyword evidence="1" id="KW-0812">Transmembrane</keyword>
<protein>
    <submittedName>
        <fullName evidence="2">Uncharacterized protein</fullName>
    </submittedName>
</protein>
<evidence type="ECO:0000313" key="3">
    <source>
        <dbReference type="Proteomes" id="UP001576780"/>
    </source>
</evidence>
<dbReference type="EMBL" id="JBHFNT010000058">
    <property type="protein sequence ID" value="MFB2834231.1"/>
    <property type="molecule type" value="Genomic_DNA"/>
</dbReference>
<evidence type="ECO:0000313" key="2">
    <source>
        <dbReference type="EMBL" id="MFB2834231.1"/>
    </source>
</evidence>
<name>A0ABV4WGM2_9CYAN</name>
<dbReference type="RefSeq" id="WP_413276673.1">
    <property type="nucleotide sequence ID" value="NZ_JBHFNT010000058.1"/>
</dbReference>
<evidence type="ECO:0000256" key="1">
    <source>
        <dbReference type="SAM" id="Phobius"/>
    </source>
</evidence>
<organism evidence="2 3">
    <name type="scientific">Floridaenema evergladense BLCC-F167</name>
    <dbReference type="NCBI Taxonomy" id="3153639"/>
    <lineage>
        <taxon>Bacteria</taxon>
        <taxon>Bacillati</taxon>
        <taxon>Cyanobacteriota</taxon>
        <taxon>Cyanophyceae</taxon>
        <taxon>Oscillatoriophycideae</taxon>
        <taxon>Aerosakkonematales</taxon>
        <taxon>Aerosakkonemataceae</taxon>
        <taxon>Floridanema</taxon>
        <taxon>Floridanema evergladense</taxon>
    </lineage>
</organism>
<gene>
    <name evidence="2" type="ORF">ACE1CA_06830</name>
</gene>